<organism evidence="2 3">
    <name type="scientific">Chengkuizengella marina</name>
    <dbReference type="NCBI Taxonomy" id="2507566"/>
    <lineage>
        <taxon>Bacteria</taxon>
        <taxon>Bacillati</taxon>
        <taxon>Bacillota</taxon>
        <taxon>Bacilli</taxon>
        <taxon>Bacillales</taxon>
        <taxon>Paenibacillaceae</taxon>
        <taxon>Chengkuizengella</taxon>
    </lineage>
</organism>
<dbReference type="AlphaFoldDB" id="A0A6N9Q177"/>
<reference evidence="2 3" key="1">
    <citation type="submission" date="2019-01" db="EMBL/GenBank/DDBJ databases">
        <title>Chengkuizengella sp. nov., isolated from deep-sea sediment of East Pacific Ocean.</title>
        <authorList>
            <person name="Yang J."/>
            <person name="Lai Q."/>
            <person name="Shao Z."/>
        </authorList>
    </citation>
    <scope>NUCLEOTIDE SEQUENCE [LARGE SCALE GENOMIC DNA]</scope>
    <source>
        <strain evidence="2 3">YPA3-1-1</strain>
    </source>
</reference>
<name>A0A6N9Q177_9BACL</name>
<feature type="chain" id="PRO_5038970782" evidence="1">
    <location>
        <begin position="22"/>
        <end position="152"/>
    </location>
</feature>
<dbReference type="Proteomes" id="UP000448943">
    <property type="component" value="Unassembled WGS sequence"/>
</dbReference>
<keyword evidence="3" id="KW-1185">Reference proteome</keyword>
<feature type="signal peptide" evidence="1">
    <location>
        <begin position="1"/>
        <end position="21"/>
    </location>
</feature>
<comment type="caution">
    <text evidence="2">The sequence shown here is derived from an EMBL/GenBank/DDBJ whole genome shotgun (WGS) entry which is preliminary data.</text>
</comment>
<dbReference type="PROSITE" id="PS51257">
    <property type="entry name" value="PROKAR_LIPOPROTEIN"/>
    <property type="match status" value="1"/>
</dbReference>
<gene>
    <name evidence="2" type="ORF">ERL59_08495</name>
</gene>
<protein>
    <submittedName>
        <fullName evidence="2">Uncharacterized protein</fullName>
    </submittedName>
</protein>
<evidence type="ECO:0000313" key="2">
    <source>
        <dbReference type="EMBL" id="NBI28996.1"/>
    </source>
</evidence>
<dbReference type="RefSeq" id="WP_160645797.1">
    <property type="nucleotide sequence ID" value="NZ_SIJB01000020.1"/>
</dbReference>
<keyword evidence="1" id="KW-0732">Signal</keyword>
<accession>A0A6N9Q177</accession>
<proteinExistence type="predicted"/>
<sequence length="152" mass="17445">MRKIISTFVFAIIIMSSVSCTNNFDPDNETLFFKSIGSSETDTKKIFALVLYPNKELGEKDIPGISSITPYNDYNPINEELYEFKTVLSNNNRTSSFFLSADDIGLPSKINIEDTYTFVFITDKQEEININKYKITFNQEFEGVSNFENAFF</sequence>
<evidence type="ECO:0000256" key="1">
    <source>
        <dbReference type="SAM" id="SignalP"/>
    </source>
</evidence>
<evidence type="ECO:0000313" key="3">
    <source>
        <dbReference type="Proteomes" id="UP000448943"/>
    </source>
</evidence>
<dbReference type="EMBL" id="SIJB01000020">
    <property type="protein sequence ID" value="NBI28996.1"/>
    <property type="molecule type" value="Genomic_DNA"/>
</dbReference>